<organism evidence="2 3">
    <name type="scientific">Roridomyces roridus</name>
    <dbReference type="NCBI Taxonomy" id="1738132"/>
    <lineage>
        <taxon>Eukaryota</taxon>
        <taxon>Fungi</taxon>
        <taxon>Dikarya</taxon>
        <taxon>Basidiomycota</taxon>
        <taxon>Agaricomycotina</taxon>
        <taxon>Agaricomycetes</taxon>
        <taxon>Agaricomycetidae</taxon>
        <taxon>Agaricales</taxon>
        <taxon>Marasmiineae</taxon>
        <taxon>Mycenaceae</taxon>
        <taxon>Roridomyces</taxon>
    </lineage>
</organism>
<dbReference type="AlphaFoldDB" id="A0AAD7CHY8"/>
<dbReference type="Proteomes" id="UP001221142">
    <property type="component" value="Unassembled WGS sequence"/>
</dbReference>
<name>A0AAD7CHY8_9AGAR</name>
<gene>
    <name evidence="2" type="ORF">FB45DRAFT_858693</name>
</gene>
<feature type="region of interest" description="Disordered" evidence="1">
    <location>
        <begin position="75"/>
        <end position="98"/>
    </location>
</feature>
<evidence type="ECO:0000256" key="1">
    <source>
        <dbReference type="SAM" id="MobiDB-lite"/>
    </source>
</evidence>
<keyword evidence="3" id="KW-1185">Reference proteome</keyword>
<sequence length="406" mass="45434">MANQKFADDFVLPRIPPEIYEHPRCLASPIRAAAANEFDRIFTSDITQAVEYEQSRPWASSSRLATIIAPKLTPPTYEPSSSAPTTAPHFPPPVDTHAPVSKKSRFQCLLKFLCCVHESVEPVAGADGQESFVDARPSTHLQGSVMMLHGRPTDKPPKYLAIPFLVPYDGVVYGALIPEYSSPPASLHSELYPDTMSDVTGAEPPRLHPDHWYRVIPRPEHYDHMEDTAAALAAENILACPNPETPRDADGFVVLYVSISTDSRHTLVYEGTHRLPGPVRVGTLLHLMGALENTLWEVRRWGAAFIEGCAYLQLWELEFDDHTRYSGKHVELRINAEDVEDLESSISFRDPSPIPIIDELPAVTMDQQHVQDSLFLVRSLHYLSTFTRFVYDSSHTLVEPNTTPSF</sequence>
<reference evidence="2" key="1">
    <citation type="submission" date="2023-03" db="EMBL/GenBank/DDBJ databases">
        <title>Massive genome expansion in bonnet fungi (Mycena s.s.) driven by repeated elements and novel gene families across ecological guilds.</title>
        <authorList>
            <consortium name="Lawrence Berkeley National Laboratory"/>
            <person name="Harder C.B."/>
            <person name="Miyauchi S."/>
            <person name="Viragh M."/>
            <person name="Kuo A."/>
            <person name="Thoen E."/>
            <person name="Andreopoulos B."/>
            <person name="Lu D."/>
            <person name="Skrede I."/>
            <person name="Drula E."/>
            <person name="Henrissat B."/>
            <person name="Morin E."/>
            <person name="Kohler A."/>
            <person name="Barry K."/>
            <person name="LaButti K."/>
            <person name="Morin E."/>
            <person name="Salamov A."/>
            <person name="Lipzen A."/>
            <person name="Mereny Z."/>
            <person name="Hegedus B."/>
            <person name="Baldrian P."/>
            <person name="Stursova M."/>
            <person name="Weitz H."/>
            <person name="Taylor A."/>
            <person name="Grigoriev I.V."/>
            <person name="Nagy L.G."/>
            <person name="Martin F."/>
            <person name="Kauserud H."/>
        </authorList>
    </citation>
    <scope>NUCLEOTIDE SEQUENCE</scope>
    <source>
        <strain evidence="2">9284</strain>
    </source>
</reference>
<protein>
    <submittedName>
        <fullName evidence="2">Uncharacterized protein</fullName>
    </submittedName>
</protein>
<evidence type="ECO:0000313" key="2">
    <source>
        <dbReference type="EMBL" id="KAJ7649684.1"/>
    </source>
</evidence>
<dbReference type="EMBL" id="JARKIF010000001">
    <property type="protein sequence ID" value="KAJ7649684.1"/>
    <property type="molecule type" value="Genomic_DNA"/>
</dbReference>
<proteinExistence type="predicted"/>
<evidence type="ECO:0000313" key="3">
    <source>
        <dbReference type="Proteomes" id="UP001221142"/>
    </source>
</evidence>
<comment type="caution">
    <text evidence="2">The sequence shown here is derived from an EMBL/GenBank/DDBJ whole genome shotgun (WGS) entry which is preliminary data.</text>
</comment>
<accession>A0AAD7CHY8</accession>